<keyword evidence="2" id="KW-1185">Reference proteome</keyword>
<dbReference type="AlphaFoldDB" id="A0A7W4JU82"/>
<dbReference type="Proteomes" id="UP000555756">
    <property type="component" value="Unassembled WGS sequence"/>
</dbReference>
<comment type="caution">
    <text evidence="1">The sequence shown here is derived from an EMBL/GenBank/DDBJ whole genome shotgun (WGS) entry which is preliminary data.</text>
</comment>
<evidence type="ECO:0000313" key="2">
    <source>
        <dbReference type="Proteomes" id="UP000555756"/>
    </source>
</evidence>
<dbReference type="EMBL" id="JABEQF010000011">
    <property type="protein sequence ID" value="MBB2190975.1"/>
    <property type="molecule type" value="Genomic_DNA"/>
</dbReference>
<sequence>MDVLLLSDNTPFRARDIFPLDESGVNGAVFYTGDAALLKGLAHEAMQRVGRNLKWGETGPLLLTRLLRDERNRPRLSPQAMFCPIAHGDIHKLLLPEFRDECSETCRTAITVHLINNILVRMGYWKNVAPPKGSFLHERLAACNALGYFAATYPEDVMRRLVENFNFRRNGKALGIKSIVREAIPSIGRTYRNYYPRQI</sequence>
<organism evidence="1 2">
    <name type="scientific">Gluconacetobacter azotocaptans</name>
    <dbReference type="NCBI Taxonomy" id="142834"/>
    <lineage>
        <taxon>Bacteria</taxon>
        <taxon>Pseudomonadati</taxon>
        <taxon>Pseudomonadota</taxon>
        <taxon>Alphaproteobacteria</taxon>
        <taxon>Acetobacterales</taxon>
        <taxon>Acetobacteraceae</taxon>
        <taxon>Gluconacetobacter</taxon>
    </lineage>
</organism>
<accession>A0A7W4JU82</accession>
<name>A0A7W4JU82_9PROT</name>
<gene>
    <name evidence="1" type="ORF">HLH34_13555</name>
</gene>
<evidence type="ECO:0000313" key="1">
    <source>
        <dbReference type="EMBL" id="MBB2190975.1"/>
    </source>
</evidence>
<protein>
    <submittedName>
        <fullName evidence="1">Uncharacterized protein</fullName>
    </submittedName>
</protein>
<proteinExistence type="predicted"/>
<reference evidence="1 2" key="1">
    <citation type="submission" date="2020-04" db="EMBL/GenBank/DDBJ databases">
        <title>Description of novel Gluconacetobacter.</title>
        <authorList>
            <person name="Sombolestani A."/>
        </authorList>
    </citation>
    <scope>NUCLEOTIDE SEQUENCE [LARGE SCALE GENOMIC DNA]</scope>
    <source>
        <strain evidence="1 2">LMG 21311</strain>
    </source>
</reference>